<gene>
    <name evidence="2" type="ORF">COK38_05455</name>
</gene>
<evidence type="ECO:0000313" key="2">
    <source>
        <dbReference type="EMBL" id="PFS05069.1"/>
    </source>
</evidence>
<dbReference type="EMBL" id="NVBO01000034">
    <property type="protein sequence ID" value="PFS05069.1"/>
    <property type="molecule type" value="Genomic_DNA"/>
</dbReference>
<keyword evidence="1" id="KW-0472">Membrane</keyword>
<dbReference type="RefSeq" id="WP_098358687.1">
    <property type="nucleotide sequence ID" value="NZ_NTUG01000002.1"/>
</dbReference>
<evidence type="ECO:0000313" key="3">
    <source>
        <dbReference type="Proteomes" id="UP000226357"/>
    </source>
</evidence>
<keyword evidence="1" id="KW-1133">Transmembrane helix</keyword>
<comment type="caution">
    <text evidence="2">The sequence shown here is derived from an EMBL/GenBank/DDBJ whole genome shotgun (WGS) entry which is preliminary data.</text>
</comment>
<accession>A0AA44QD50</accession>
<proteinExistence type="predicted"/>
<keyword evidence="1" id="KW-0812">Transmembrane</keyword>
<dbReference type="AlphaFoldDB" id="A0AA44QD50"/>
<organism evidence="2 3">
    <name type="scientific">Bacillus cereus</name>
    <dbReference type="NCBI Taxonomy" id="1396"/>
    <lineage>
        <taxon>Bacteria</taxon>
        <taxon>Bacillati</taxon>
        <taxon>Bacillota</taxon>
        <taxon>Bacilli</taxon>
        <taxon>Bacillales</taxon>
        <taxon>Bacillaceae</taxon>
        <taxon>Bacillus</taxon>
        <taxon>Bacillus cereus group</taxon>
    </lineage>
</organism>
<evidence type="ECO:0000256" key="1">
    <source>
        <dbReference type="SAM" id="Phobius"/>
    </source>
</evidence>
<sequence length="68" mass="7722">MNIQYKAFIESVVQFVKKYLNLMFITLLVGITTSLFALCMIGFTWLVYFLLEAGMAPEISFTVGSVMK</sequence>
<dbReference type="Proteomes" id="UP000226357">
    <property type="component" value="Unassembled WGS sequence"/>
</dbReference>
<feature type="transmembrane region" description="Helical" evidence="1">
    <location>
        <begin position="20"/>
        <end position="51"/>
    </location>
</feature>
<protein>
    <submittedName>
        <fullName evidence="2">Uncharacterized protein</fullName>
    </submittedName>
</protein>
<name>A0AA44QD50_BACCE</name>
<reference evidence="2 3" key="1">
    <citation type="submission" date="2017-09" db="EMBL/GenBank/DDBJ databases">
        <title>Large-scale bioinformatics analysis of Bacillus genomes uncovers conserved roles of natural products in bacterial physiology.</title>
        <authorList>
            <consortium name="Agbiome Team Llc"/>
            <person name="Bleich R.M."/>
            <person name="Grubbs K.J."/>
            <person name="Santa Maria K.C."/>
            <person name="Allen S.E."/>
            <person name="Farag S."/>
            <person name="Shank E.A."/>
            <person name="Bowers A."/>
        </authorList>
    </citation>
    <scope>NUCLEOTIDE SEQUENCE [LARGE SCALE GENOMIC DNA]</scope>
    <source>
        <strain evidence="2 3">AFS067272</strain>
    </source>
</reference>